<gene>
    <name evidence="2" type="ORF">ACE41H_09280</name>
</gene>
<organism evidence="2 3">
    <name type="scientific">Paenibacillus enshidis</name>
    <dbReference type="NCBI Taxonomy" id="1458439"/>
    <lineage>
        <taxon>Bacteria</taxon>
        <taxon>Bacillati</taxon>
        <taxon>Bacillota</taxon>
        <taxon>Bacilli</taxon>
        <taxon>Bacillales</taxon>
        <taxon>Paenibacillaceae</taxon>
        <taxon>Paenibacillus</taxon>
    </lineage>
</organism>
<evidence type="ECO:0000313" key="3">
    <source>
        <dbReference type="Proteomes" id="UP001580346"/>
    </source>
</evidence>
<proteinExistence type="predicted"/>
<dbReference type="SUPFAM" id="SSF47413">
    <property type="entry name" value="lambda repressor-like DNA-binding domains"/>
    <property type="match status" value="1"/>
</dbReference>
<dbReference type="Proteomes" id="UP001580346">
    <property type="component" value="Unassembled WGS sequence"/>
</dbReference>
<dbReference type="CDD" id="cd00093">
    <property type="entry name" value="HTH_XRE"/>
    <property type="match status" value="1"/>
</dbReference>
<dbReference type="PROSITE" id="PS50943">
    <property type="entry name" value="HTH_CROC1"/>
    <property type="match status" value="1"/>
</dbReference>
<evidence type="ECO:0000259" key="1">
    <source>
        <dbReference type="PROSITE" id="PS50943"/>
    </source>
</evidence>
<dbReference type="Gene3D" id="1.10.260.40">
    <property type="entry name" value="lambda repressor-like DNA-binding domains"/>
    <property type="match status" value="1"/>
</dbReference>
<dbReference type="InterPro" id="IPR001387">
    <property type="entry name" value="Cro/C1-type_HTH"/>
</dbReference>
<comment type="caution">
    <text evidence="2">The sequence shown here is derived from an EMBL/GenBank/DDBJ whole genome shotgun (WGS) entry which is preliminary data.</text>
</comment>
<dbReference type="RefSeq" id="WP_375354944.1">
    <property type="nucleotide sequence ID" value="NZ_JBHHMI010000006.1"/>
</dbReference>
<sequence length="126" mass="14632">MKSIYQRIEALIAERGMTKKAFCQQLGISTGNFGDWKRGKTTPGTNKLIEIATFFDISLDWLMMGRTPNREMVNEKQESYFFDNLGQLNCQIAQLSEQEKVFILDYVEFAAYRKKKKKKEDKNNGS</sequence>
<evidence type="ECO:0000313" key="2">
    <source>
        <dbReference type="EMBL" id="MFB5266979.1"/>
    </source>
</evidence>
<accession>A0ABV5AUA7</accession>
<keyword evidence="3" id="KW-1185">Reference proteome</keyword>
<feature type="domain" description="HTH cro/C1-type" evidence="1">
    <location>
        <begin position="8"/>
        <end position="62"/>
    </location>
</feature>
<name>A0ABV5AUA7_9BACL</name>
<dbReference type="EMBL" id="JBHHMI010000006">
    <property type="protein sequence ID" value="MFB5266979.1"/>
    <property type="molecule type" value="Genomic_DNA"/>
</dbReference>
<dbReference type="InterPro" id="IPR010982">
    <property type="entry name" value="Lambda_DNA-bd_dom_sf"/>
</dbReference>
<protein>
    <submittedName>
        <fullName evidence="2">Helix-turn-helix domain-containing protein</fullName>
    </submittedName>
</protein>
<reference evidence="2 3" key="1">
    <citation type="submission" date="2024-09" db="EMBL/GenBank/DDBJ databases">
        <title>Paenibacillus zeirhizospherea sp. nov., isolated from surface of the maize (Zea mays) roots in a horticulture field, Hungary.</title>
        <authorList>
            <person name="Marton D."/>
            <person name="Farkas M."/>
            <person name="Bedics A."/>
            <person name="Toth E."/>
            <person name="Tancsics A."/>
            <person name="Boka K."/>
            <person name="Maroti G."/>
            <person name="Kriszt B."/>
            <person name="Cserhati M."/>
        </authorList>
    </citation>
    <scope>NUCLEOTIDE SEQUENCE [LARGE SCALE GENOMIC DNA]</scope>
    <source>
        <strain evidence="2 3">KCTC 33519</strain>
    </source>
</reference>
<dbReference type="SMART" id="SM00530">
    <property type="entry name" value="HTH_XRE"/>
    <property type="match status" value="1"/>
</dbReference>
<dbReference type="Pfam" id="PF12844">
    <property type="entry name" value="HTH_19"/>
    <property type="match status" value="1"/>
</dbReference>